<dbReference type="AlphaFoldDB" id="A0A4R2KN77"/>
<evidence type="ECO:0000313" key="2">
    <source>
        <dbReference type="EMBL" id="TCO72239.1"/>
    </source>
</evidence>
<feature type="chain" id="PRO_5020409456" description="BNR repeat protein" evidence="1">
    <location>
        <begin position="28"/>
        <end position="409"/>
    </location>
</feature>
<sequence>MKAKKILVPRMAGVMLGVFGLICPVAAGESGRDAVTPELLASPAPAHSHLSRVTSDDTGTVYLSWVTERDGLAEFAFASWDGSDWSDAAIISEGRDWFVNWADFPRLSVHGDGKLAHWLRRSGSSSYDYDVVASFYDPSRQRWRDGTLINTDGIQAEHGFVAMVPTGPYRTLITWLDGRRTKSEPEPGPMTLRGAEYASTGERLDEWELDSRVCDCCQTAAAMTSRGPIVVYRDRSPHDIRDIAIVRQIEGQWTEPQTVHDDGWQVAGCPVNGPAVAARENTVVVVWFTLRDDLPAVQLAVSRDDGEHFTAPTLIAGADTLGRVDATLLDNGEIIASWLDLRGTDAHVMLSRYSADAEFIDTVAVSPILASRRSGFPRIHSVGNTVYVTWTQVGDANRVKVARVRYDGF</sequence>
<comment type="caution">
    <text evidence="2">The sequence shown here is derived from an EMBL/GenBank/DDBJ whole genome shotgun (WGS) entry which is preliminary data.</text>
</comment>
<evidence type="ECO:0008006" key="4">
    <source>
        <dbReference type="Google" id="ProtNLM"/>
    </source>
</evidence>
<protein>
    <recommendedName>
        <fullName evidence="4">BNR repeat protein</fullName>
    </recommendedName>
</protein>
<organism evidence="2 3">
    <name type="scientific">Chromatocurvus halotolerans</name>
    <dbReference type="NCBI Taxonomy" id="1132028"/>
    <lineage>
        <taxon>Bacteria</taxon>
        <taxon>Pseudomonadati</taxon>
        <taxon>Pseudomonadota</taxon>
        <taxon>Gammaproteobacteria</taxon>
        <taxon>Cellvibrionales</taxon>
        <taxon>Halieaceae</taxon>
        <taxon>Chromatocurvus</taxon>
    </lineage>
</organism>
<keyword evidence="1" id="KW-0732">Signal</keyword>
<accession>A0A4R2KN77</accession>
<feature type="signal peptide" evidence="1">
    <location>
        <begin position="1"/>
        <end position="27"/>
    </location>
</feature>
<dbReference type="InterPro" id="IPR036278">
    <property type="entry name" value="Sialidase_sf"/>
</dbReference>
<proteinExistence type="predicted"/>
<gene>
    <name evidence="2" type="ORF">EV688_11940</name>
</gene>
<keyword evidence="3" id="KW-1185">Reference proteome</keyword>
<reference evidence="2 3" key="1">
    <citation type="submission" date="2019-03" db="EMBL/GenBank/DDBJ databases">
        <title>Genomic Encyclopedia of Type Strains, Phase IV (KMG-IV): sequencing the most valuable type-strain genomes for metagenomic binning, comparative biology and taxonomic classification.</title>
        <authorList>
            <person name="Goeker M."/>
        </authorList>
    </citation>
    <scope>NUCLEOTIDE SEQUENCE [LARGE SCALE GENOMIC DNA]</scope>
    <source>
        <strain evidence="2 3">DSM 23344</strain>
    </source>
</reference>
<dbReference type="EMBL" id="SLWX01000019">
    <property type="protein sequence ID" value="TCO72239.1"/>
    <property type="molecule type" value="Genomic_DNA"/>
</dbReference>
<dbReference type="SUPFAM" id="SSF50939">
    <property type="entry name" value="Sialidases"/>
    <property type="match status" value="1"/>
</dbReference>
<evidence type="ECO:0000313" key="3">
    <source>
        <dbReference type="Proteomes" id="UP000294980"/>
    </source>
</evidence>
<dbReference type="OrthoDB" id="9764969at2"/>
<dbReference type="RefSeq" id="WP_117319382.1">
    <property type="nucleotide sequence ID" value="NZ_QQSW01000025.1"/>
</dbReference>
<evidence type="ECO:0000256" key="1">
    <source>
        <dbReference type="SAM" id="SignalP"/>
    </source>
</evidence>
<dbReference type="Proteomes" id="UP000294980">
    <property type="component" value="Unassembled WGS sequence"/>
</dbReference>
<name>A0A4R2KN77_9GAMM</name>